<dbReference type="OrthoDB" id="9804804at2"/>
<accession>A0A6N6JFW2</accession>
<dbReference type="Pfam" id="PF11127">
    <property type="entry name" value="YgaP-like_TM"/>
    <property type="match status" value="1"/>
</dbReference>
<dbReference type="AlphaFoldDB" id="A0A6N6JFW2"/>
<organism evidence="3 4">
    <name type="scientific">Litoreibacter roseus</name>
    <dbReference type="NCBI Taxonomy" id="2601869"/>
    <lineage>
        <taxon>Bacteria</taxon>
        <taxon>Pseudomonadati</taxon>
        <taxon>Pseudomonadota</taxon>
        <taxon>Alphaproteobacteria</taxon>
        <taxon>Rhodobacterales</taxon>
        <taxon>Roseobacteraceae</taxon>
        <taxon>Litoreibacter</taxon>
    </lineage>
</organism>
<feature type="transmembrane region" description="Helical" evidence="1">
    <location>
        <begin position="46"/>
        <end position="71"/>
    </location>
</feature>
<dbReference type="EMBL" id="BLJE01000002">
    <property type="protein sequence ID" value="GFE65116.1"/>
    <property type="molecule type" value="Genomic_DNA"/>
</dbReference>
<feature type="transmembrane region" description="Helical" evidence="1">
    <location>
        <begin position="21"/>
        <end position="40"/>
    </location>
</feature>
<evidence type="ECO:0000313" key="3">
    <source>
        <dbReference type="EMBL" id="GFE65116.1"/>
    </source>
</evidence>
<dbReference type="InterPro" id="IPR021309">
    <property type="entry name" value="YgaP-like_TM"/>
</dbReference>
<keyword evidence="1" id="KW-0472">Membrane</keyword>
<feature type="domain" description="Inner membrane protein YgaP-like transmembrane" evidence="2">
    <location>
        <begin position="13"/>
        <end position="77"/>
    </location>
</feature>
<proteinExistence type="predicted"/>
<evidence type="ECO:0000259" key="2">
    <source>
        <dbReference type="Pfam" id="PF11127"/>
    </source>
</evidence>
<keyword evidence="1" id="KW-0812">Transmembrane</keyword>
<evidence type="ECO:0000313" key="4">
    <source>
        <dbReference type="Proteomes" id="UP000436822"/>
    </source>
</evidence>
<gene>
    <name evidence="3" type="ORF">KIN_21900</name>
</gene>
<protein>
    <recommendedName>
        <fullName evidence="2">Inner membrane protein YgaP-like transmembrane domain-containing protein</fullName>
    </recommendedName>
</protein>
<reference evidence="3 4" key="1">
    <citation type="submission" date="2019-12" db="EMBL/GenBank/DDBJ databases">
        <title>Litoreibacter badius sp. nov., a novel bacteriochlorophyll a-containing bacterium in the genus Litoreibacter.</title>
        <authorList>
            <person name="Kanamuro M."/>
            <person name="Takabe Y."/>
            <person name="Mori K."/>
            <person name="Takaichi S."/>
            <person name="Hanada S."/>
        </authorList>
    </citation>
    <scope>NUCLEOTIDE SEQUENCE [LARGE SCALE GENOMIC DNA]</scope>
    <source>
        <strain evidence="3 4">K6</strain>
    </source>
</reference>
<name>A0A6N6JFW2_9RHOB</name>
<evidence type="ECO:0000256" key="1">
    <source>
        <dbReference type="SAM" id="Phobius"/>
    </source>
</evidence>
<sequence length="78" mass="8582">MQISRLFTYSFDPNVGPYDRIFRILSGLALVFFALAGPVAMPGWLVAALIVFGLAWLMTGALSRCGMYYMLGLSTRKG</sequence>
<keyword evidence="1" id="KW-1133">Transmembrane helix</keyword>
<keyword evidence="4" id="KW-1185">Reference proteome</keyword>
<comment type="caution">
    <text evidence="3">The sequence shown here is derived from an EMBL/GenBank/DDBJ whole genome shotgun (WGS) entry which is preliminary data.</text>
</comment>
<dbReference type="Proteomes" id="UP000436822">
    <property type="component" value="Unassembled WGS sequence"/>
</dbReference>
<dbReference type="RefSeq" id="WP_159806795.1">
    <property type="nucleotide sequence ID" value="NZ_BLJE01000002.1"/>
</dbReference>